<feature type="compositionally biased region" description="Polar residues" evidence="1">
    <location>
        <begin position="329"/>
        <end position="342"/>
    </location>
</feature>
<proteinExistence type="predicted"/>
<feature type="compositionally biased region" description="Low complexity" evidence="1">
    <location>
        <begin position="271"/>
        <end position="280"/>
    </location>
</feature>
<evidence type="ECO:0000313" key="3">
    <source>
        <dbReference type="Proteomes" id="UP000034947"/>
    </source>
</evidence>
<feature type="region of interest" description="Disordered" evidence="1">
    <location>
        <begin position="1"/>
        <end position="63"/>
    </location>
</feature>
<feature type="compositionally biased region" description="Acidic residues" evidence="1">
    <location>
        <begin position="166"/>
        <end position="180"/>
    </location>
</feature>
<evidence type="ECO:0000313" key="2">
    <source>
        <dbReference type="EMBL" id="KKK23206.1"/>
    </source>
</evidence>
<feature type="compositionally biased region" description="Acidic residues" evidence="1">
    <location>
        <begin position="239"/>
        <end position="253"/>
    </location>
</feature>
<feature type="region of interest" description="Disordered" evidence="1">
    <location>
        <begin position="158"/>
        <end position="182"/>
    </location>
</feature>
<feature type="region of interest" description="Disordered" evidence="1">
    <location>
        <begin position="329"/>
        <end position="369"/>
    </location>
</feature>
<feature type="compositionally biased region" description="Polar residues" evidence="1">
    <location>
        <begin position="22"/>
        <end position="44"/>
    </location>
</feature>
<reference evidence="2 3" key="1">
    <citation type="submission" date="2015-02" db="EMBL/GenBank/DDBJ databases">
        <title>Draft Genome Sequences of Two Closely-Related Aflatoxigenic Aspergillus Species Obtained from the Cote d'Ivoire.</title>
        <authorList>
            <person name="Moore G.G."/>
            <person name="Beltz S.B."/>
            <person name="Mack B.M."/>
        </authorList>
    </citation>
    <scope>NUCLEOTIDE SEQUENCE [LARGE SCALE GENOMIC DNA]</scope>
    <source>
        <strain evidence="2 3">SRRC1432</strain>
    </source>
</reference>
<feature type="region of interest" description="Disordered" evidence="1">
    <location>
        <begin position="214"/>
        <end position="311"/>
    </location>
</feature>
<organism evidence="2 3">
    <name type="scientific">Aspergillus ochraceoroseus</name>
    <dbReference type="NCBI Taxonomy" id="138278"/>
    <lineage>
        <taxon>Eukaryota</taxon>
        <taxon>Fungi</taxon>
        <taxon>Dikarya</taxon>
        <taxon>Ascomycota</taxon>
        <taxon>Pezizomycotina</taxon>
        <taxon>Eurotiomycetes</taxon>
        <taxon>Eurotiomycetidae</taxon>
        <taxon>Eurotiales</taxon>
        <taxon>Aspergillaceae</taxon>
        <taxon>Aspergillus</taxon>
        <taxon>Aspergillus subgen. Nidulantes</taxon>
    </lineage>
</organism>
<dbReference type="OrthoDB" id="5374569at2759"/>
<sequence length="369" mass="41460">MPRTLPWLTPVQNRDRPRNIKNESSPQRSSRVKTETPSRVSTPSTKRDFLRSSPSPPSSPIHQCPEEEFLIEGLGNDDLYIMVEDEFYTVAQSFTRHLHYAEYVRRKKEAKVQNAGALEDIVLRPTDGVSSMSEGLKRKYQAEEISARQKAGIEQIEREKRALDESGLDGVDDKDAEEEQHESWAGTSLYDLMFSPRKARLLVGMRGVKSSTRAAAGFAKAGGGRSSSPLEREKREEALPEETTTDDEDDDLDGGGNVSPTVVYRRNGRPSTNSNTSSSSAGALISRSVENREKKLRPTNTERAGLNPVKSERRIIFDDFDELPELRKSNIQLQSQQFTPQPKTKRKHSKDNNTGAKKSRLNEVPTFLI</sequence>
<gene>
    <name evidence="2" type="ORF">AOCH_001889</name>
</gene>
<dbReference type="AlphaFoldDB" id="A0A0F8VJG4"/>
<protein>
    <submittedName>
        <fullName evidence="2">Uncharacterized protein</fullName>
    </submittedName>
</protein>
<keyword evidence="3" id="KW-1185">Reference proteome</keyword>
<evidence type="ECO:0000256" key="1">
    <source>
        <dbReference type="SAM" id="MobiDB-lite"/>
    </source>
</evidence>
<accession>A0A0F8VJG4</accession>
<dbReference type="Proteomes" id="UP000034947">
    <property type="component" value="Unassembled WGS sequence"/>
</dbReference>
<comment type="caution">
    <text evidence="2">The sequence shown here is derived from an EMBL/GenBank/DDBJ whole genome shotgun (WGS) entry which is preliminary data.</text>
</comment>
<dbReference type="EMBL" id="JYKN01000753">
    <property type="protein sequence ID" value="KKK23206.1"/>
    <property type="molecule type" value="Genomic_DNA"/>
</dbReference>
<name>A0A0F8VJG4_9EURO</name>
<dbReference type="VEuPathDB" id="FungiDB:P175DRAFT_0489936"/>